<comment type="caution">
    <text evidence="13">The sequence shown here is derived from an EMBL/GenBank/DDBJ whole genome shotgun (WGS) entry which is preliminary data.</text>
</comment>
<keyword evidence="10" id="KW-0030">Aminoacyl-tRNA synthetase</keyword>
<keyword evidence="7" id="KW-0067">ATP-binding</keyword>
<keyword evidence="3" id="KW-0963">Cytoplasm</keyword>
<evidence type="ECO:0000313" key="14">
    <source>
        <dbReference type="Proteomes" id="UP000034349"/>
    </source>
</evidence>
<evidence type="ECO:0000256" key="3">
    <source>
        <dbReference type="ARBA" id="ARBA00022490"/>
    </source>
</evidence>
<dbReference type="PANTHER" id="PTHR11538:SF41">
    <property type="entry name" value="PHENYLALANINE--TRNA LIGASE, MITOCHONDRIAL"/>
    <property type="match status" value="1"/>
</dbReference>
<organism evidence="13 14">
    <name type="scientific">Candidatus Roizmanbacteria bacterium GW2011_GWA2_32_13</name>
    <dbReference type="NCBI Taxonomy" id="1618475"/>
    <lineage>
        <taxon>Bacteria</taxon>
        <taxon>Candidatus Roizmaniibacteriota</taxon>
    </lineage>
</organism>
<dbReference type="InterPro" id="IPR004529">
    <property type="entry name" value="Phe-tRNA-synth_IIc_asu"/>
</dbReference>
<feature type="domain" description="Aminoacyl-transfer RNA synthetases class-II family profile" evidence="12">
    <location>
        <begin position="45"/>
        <end position="278"/>
    </location>
</feature>
<evidence type="ECO:0000313" key="13">
    <source>
        <dbReference type="EMBL" id="KKP37381.1"/>
    </source>
</evidence>
<keyword evidence="8" id="KW-0460">Magnesium</keyword>
<dbReference type="InterPro" id="IPR045864">
    <property type="entry name" value="aa-tRNA-synth_II/BPL/LPL"/>
</dbReference>
<reference evidence="13 14" key="1">
    <citation type="journal article" date="2015" name="Nature">
        <title>rRNA introns, odd ribosomes, and small enigmatic genomes across a large radiation of phyla.</title>
        <authorList>
            <person name="Brown C.T."/>
            <person name="Hug L.A."/>
            <person name="Thomas B.C."/>
            <person name="Sharon I."/>
            <person name="Castelle C.J."/>
            <person name="Singh A."/>
            <person name="Wilkins M.J."/>
            <person name="Williams K.H."/>
            <person name="Banfield J.F."/>
        </authorList>
    </citation>
    <scope>NUCLEOTIDE SEQUENCE [LARGE SCALE GENOMIC DNA]</scope>
</reference>
<dbReference type="CDD" id="cd00496">
    <property type="entry name" value="PheRS_alpha_core"/>
    <property type="match status" value="1"/>
</dbReference>
<dbReference type="PATRIC" id="fig|1618475.3.peg.57"/>
<keyword evidence="5" id="KW-0479">Metal-binding</keyword>
<sequence length="279" mass="32342">MMKNIKKNFLPKDFDIDSVLKNKKIKTGSFHPLTQLMNKALSIFERLNFEVVEGPEAETEYYNFDALNFPVSHPARDAQDTFWIQSSQQSANHELQNKKEKLLLRTHTSPMQIKYMESHEPPFNIVVPGKCFRNERTDASHDMQFYQLEGLMIDKDISIANFKKVILEFFNALFGNENNDIKIRMRPSYFPFVEPGFEVDISCFCDKKNNCSICKGENWIEMMGAGMVHPQVLKNAGLVASEWQGFAFGMGLDRIAMIKYKIPDIRLLYSGDLRVIRQF</sequence>
<dbReference type="NCBIfam" id="TIGR00468">
    <property type="entry name" value="pheS"/>
    <property type="match status" value="1"/>
</dbReference>
<keyword evidence="4 13" id="KW-0436">Ligase</keyword>
<dbReference type="Proteomes" id="UP000034349">
    <property type="component" value="Unassembled WGS sequence"/>
</dbReference>
<dbReference type="Pfam" id="PF01409">
    <property type="entry name" value="tRNA-synt_2d"/>
    <property type="match status" value="1"/>
</dbReference>
<evidence type="ECO:0000256" key="6">
    <source>
        <dbReference type="ARBA" id="ARBA00022741"/>
    </source>
</evidence>
<dbReference type="InterPro" id="IPR002319">
    <property type="entry name" value="Phenylalanyl-tRNA_Synthase"/>
</dbReference>
<dbReference type="PANTHER" id="PTHR11538">
    <property type="entry name" value="PHENYLALANYL-TRNA SYNTHETASE"/>
    <property type="match status" value="1"/>
</dbReference>
<evidence type="ECO:0000256" key="4">
    <source>
        <dbReference type="ARBA" id="ARBA00022598"/>
    </source>
</evidence>
<dbReference type="InterPro" id="IPR006195">
    <property type="entry name" value="aa-tRNA-synth_II"/>
</dbReference>
<dbReference type="GO" id="GO:0006432">
    <property type="term" value="P:phenylalanyl-tRNA aminoacylation"/>
    <property type="evidence" value="ECO:0007669"/>
    <property type="project" value="InterPro"/>
</dbReference>
<dbReference type="AlphaFoldDB" id="A0A0F9ZES1"/>
<evidence type="ECO:0000256" key="10">
    <source>
        <dbReference type="ARBA" id="ARBA00023146"/>
    </source>
</evidence>
<dbReference type="EMBL" id="LBOK01000004">
    <property type="protein sequence ID" value="KKP37381.1"/>
    <property type="molecule type" value="Genomic_DNA"/>
</dbReference>
<evidence type="ECO:0000256" key="11">
    <source>
        <dbReference type="ARBA" id="ARBA00049255"/>
    </source>
</evidence>
<dbReference type="GO" id="GO:0005737">
    <property type="term" value="C:cytoplasm"/>
    <property type="evidence" value="ECO:0007669"/>
    <property type="project" value="UniProtKB-SubCell"/>
</dbReference>
<comment type="subcellular location">
    <subcellularLocation>
        <location evidence="1">Cytoplasm</location>
    </subcellularLocation>
</comment>
<dbReference type="GO" id="GO:0000049">
    <property type="term" value="F:tRNA binding"/>
    <property type="evidence" value="ECO:0007669"/>
    <property type="project" value="InterPro"/>
</dbReference>
<gene>
    <name evidence="13" type="ORF">UR23_C0004G0003</name>
</gene>
<evidence type="ECO:0000256" key="1">
    <source>
        <dbReference type="ARBA" id="ARBA00004496"/>
    </source>
</evidence>
<evidence type="ECO:0000256" key="9">
    <source>
        <dbReference type="ARBA" id="ARBA00022917"/>
    </source>
</evidence>
<comment type="catalytic activity">
    <reaction evidence="11">
        <text>tRNA(Phe) + L-phenylalanine + ATP = L-phenylalanyl-tRNA(Phe) + AMP + diphosphate + H(+)</text>
        <dbReference type="Rhea" id="RHEA:19413"/>
        <dbReference type="Rhea" id="RHEA-COMP:9668"/>
        <dbReference type="Rhea" id="RHEA-COMP:9699"/>
        <dbReference type="ChEBI" id="CHEBI:15378"/>
        <dbReference type="ChEBI" id="CHEBI:30616"/>
        <dbReference type="ChEBI" id="CHEBI:33019"/>
        <dbReference type="ChEBI" id="CHEBI:58095"/>
        <dbReference type="ChEBI" id="CHEBI:78442"/>
        <dbReference type="ChEBI" id="CHEBI:78531"/>
        <dbReference type="ChEBI" id="CHEBI:456215"/>
        <dbReference type="EC" id="6.1.1.20"/>
    </reaction>
</comment>
<name>A0A0F9ZES1_9BACT</name>
<dbReference type="PROSITE" id="PS50862">
    <property type="entry name" value="AA_TRNA_LIGASE_II"/>
    <property type="match status" value="1"/>
</dbReference>
<protein>
    <recommendedName>
        <fullName evidence="2">phenylalanine--tRNA ligase</fullName>
        <ecNumber evidence="2">6.1.1.20</ecNumber>
    </recommendedName>
</protein>
<evidence type="ECO:0000256" key="8">
    <source>
        <dbReference type="ARBA" id="ARBA00022842"/>
    </source>
</evidence>
<evidence type="ECO:0000256" key="7">
    <source>
        <dbReference type="ARBA" id="ARBA00022840"/>
    </source>
</evidence>
<keyword evidence="6" id="KW-0547">Nucleotide-binding</keyword>
<dbReference type="GO" id="GO:0004826">
    <property type="term" value="F:phenylalanine-tRNA ligase activity"/>
    <property type="evidence" value="ECO:0007669"/>
    <property type="project" value="UniProtKB-EC"/>
</dbReference>
<dbReference type="GO" id="GO:0005524">
    <property type="term" value="F:ATP binding"/>
    <property type="evidence" value="ECO:0007669"/>
    <property type="project" value="UniProtKB-KW"/>
</dbReference>
<keyword evidence="9" id="KW-0648">Protein biosynthesis</keyword>
<evidence type="ECO:0000259" key="12">
    <source>
        <dbReference type="PROSITE" id="PS50862"/>
    </source>
</evidence>
<dbReference type="GO" id="GO:0046872">
    <property type="term" value="F:metal ion binding"/>
    <property type="evidence" value="ECO:0007669"/>
    <property type="project" value="UniProtKB-KW"/>
</dbReference>
<dbReference type="EC" id="6.1.1.20" evidence="2"/>
<proteinExistence type="predicted"/>
<evidence type="ECO:0000256" key="2">
    <source>
        <dbReference type="ARBA" id="ARBA00012814"/>
    </source>
</evidence>
<dbReference type="SUPFAM" id="SSF55681">
    <property type="entry name" value="Class II aaRS and biotin synthetases"/>
    <property type="match status" value="1"/>
</dbReference>
<dbReference type="Gene3D" id="3.30.930.10">
    <property type="entry name" value="Bira Bifunctional Protein, Domain 2"/>
    <property type="match status" value="1"/>
</dbReference>
<accession>A0A0F9ZES1</accession>
<evidence type="ECO:0000256" key="5">
    <source>
        <dbReference type="ARBA" id="ARBA00022723"/>
    </source>
</evidence>